<evidence type="ECO:0000313" key="2">
    <source>
        <dbReference type="Proteomes" id="UP000807025"/>
    </source>
</evidence>
<dbReference type="AlphaFoldDB" id="A0A9P5ZZ22"/>
<proteinExistence type="predicted"/>
<gene>
    <name evidence="1" type="ORF">BDN71DRAFT_1430183</name>
</gene>
<sequence>MALRNPPLPLPLSVPPANTGVSAVSMEMLTSAIALGMGKVFEESMDRLASCLDNINTSKETPLVLPPEPPAPPIPPVSPIPTPPALLVAPAAPLAVDPLFPYGQSGAQGNNPFVPPMTSNLSANIEASIIQSVVKLELWPQQIYKLIAPLNNKSIIPTSLFYTAE</sequence>
<organism evidence="1 2">
    <name type="scientific">Pleurotus eryngii</name>
    <name type="common">Boletus of the steppes</name>
    <dbReference type="NCBI Taxonomy" id="5323"/>
    <lineage>
        <taxon>Eukaryota</taxon>
        <taxon>Fungi</taxon>
        <taxon>Dikarya</taxon>
        <taxon>Basidiomycota</taxon>
        <taxon>Agaricomycotina</taxon>
        <taxon>Agaricomycetes</taxon>
        <taxon>Agaricomycetidae</taxon>
        <taxon>Agaricales</taxon>
        <taxon>Pleurotineae</taxon>
        <taxon>Pleurotaceae</taxon>
        <taxon>Pleurotus</taxon>
    </lineage>
</organism>
<protein>
    <submittedName>
        <fullName evidence="1">Uncharacterized protein</fullName>
    </submittedName>
</protein>
<dbReference type="EMBL" id="MU154551">
    <property type="protein sequence ID" value="KAF9496594.1"/>
    <property type="molecule type" value="Genomic_DNA"/>
</dbReference>
<accession>A0A9P5ZZ22</accession>
<comment type="caution">
    <text evidence="1">The sequence shown here is derived from an EMBL/GenBank/DDBJ whole genome shotgun (WGS) entry which is preliminary data.</text>
</comment>
<name>A0A9P5ZZ22_PLEER</name>
<evidence type="ECO:0000313" key="1">
    <source>
        <dbReference type="EMBL" id="KAF9496594.1"/>
    </source>
</evidence>
<reference evidence="1" key="1">
    <citation type="submission" date="2020-11" db="EMBL/GenBank/DDBJ databases">
        <authorList>
            <consortium name="DOE Joint Genome Institute"/>
            <person name="Ahrendt S."/>
            <person name="Riley R."/>
            <person name="Andreopoulos W."/>
            <person name="Labutti K."/>
            <person name="Pangilinan J."/>
            <person name="Ruiz-Duenas F.J."/>
            <person name="Barrasa J.M."/>
            <person name="Sanchez-Garcia M."/>
            <person name="Camarero S."/>
            <person name="Miyauchi S."/>
            <person name="Serrano A."/>
            <person name="Linde D."/>
            <person name="Babiker R."/>
            <person name="Drula E."/>
            <person name="Ayuso-Fernandez I."/>
            <person name="Pacheco R."/>
            <person name="Padilla G."/>
            <person name="Ferreira P."/>
            <person name="Barriuso J."/>
            <person name="Kellner H."/>
            <person name="Castanera R."/>
            <person name="Alfaro M."/>
            <person name="Ramirez L."/>
            <person name="Pisabarro A.G."/>
            <person name="Kuo A."/>
            <person name="Tritt A."/>
            <person name="Lipzen A."/>
            <person name="He G."/>
            <person name="Yan M."/>
            <person name="Ng V."/>
            <person name="Cullen D."/>
            <person name="Martin F."/>
            <person name="Rosso M.-N."/>
            <person name="Henrissat B."/>
            <person name="Hibbett D."/>
            <person name="Martinez A.T."/>
            <person name="Grigoriev I.V."/>
        </authorList>
    </citation>
    <scope>NUCLEOTIDE SEQUENCE</scope>
    <source>
        <strain evidence="1">ATCC 90797</strain>
    </source>
</reference>
<dbReference type="Proteomes" id="UP000807025">
    <property type="component" value="Unassembled WGS sequence"/>
</dbReference>
<keyword evidence="2" id="KW-1185">Reference proteome</keyword>